<feature type="transmembrane region" description="Helical" evidence="4">
    <location>
        <begin position="39"/>
        <end position="62"/>
    </location>
</feature>
<evidence type="ECO:0000313" key="6">
    <source>
        <dbReference type="EMBL" id="OOP69746.1"/>
    </source>
</evidence>
<feature type="transmembrane region" description="Helical" evidence="4">
    <location>
        <begin position="12"/>
        <end position="33"/>
    </location>
</feature>
<comment type="caution">
    <text evidence="6">The sequence shown here is derived from an EMBL/GenBank/DDBJ whole genome shotgun (WGS) entry which is preliminary data.</text>
</comment>
<evidence type="ECO:0000259" key="5">
    <source>
        <dbReference type="PROSITE" id="PS50111"/>
    </source>
</evidence>
<evidence type="ECO:0000256" key="3">
    <source>
        <dbReference type="SAM" id="Coils"/>
    </source>
</evidence>
<keyword evidence="4" id="KW-0472">Membrane</keyword>
<dbReference type="InterPro" id="IPR004089">
    <property type="entry name" value="MCPsignal_dom"/>
</dbReference>
<dbReference type="Gene3D" id="1.10.287.950">
    <property type="entry name" value="Methyl-accepting chemotaxis protein"/>
    <property type="match status" value="1"/>
</dbReference>
<name>A0A8E2IAI1_9BACI</name>
<sequence>MKKNSMFAKLLLFNSLLILLMGLIIGVCQFYLFEQSLNHLILLLSSGIIAVLLNIGIFTMVFRKKFALLKKSAELSVILSKGLVTGSKETQSVDEIEQIHLALNNLTQESGVLMKKLNEVSGQVIESAAELSAISEVTSNGSIEIGKGINEIAIGVQNQALDLENTSFRVESLNQSIETMNLHNQKIKEVTANSEEATKKGAEIVIELKKSNEQSLKASEEISVGITSLYNKTLDISRITETINSISAETNLLALNASIEAARAGEHGKGFAVVASEVRKLAEQSNEATKQIQEMIHGIEQETEKTVLAMSETITHTQQLDEAVKATEKEFTSISNAVTQTIQAIDQLNDELQNITEQNQSIMTAIHSVSSVSQQAAASVEEITATIEEQNNMINHISNSANHLSKVSSQLNSLIDRYDA</sequence>
<protein>
    <recommendedName>
        <fullName evidence="5">Methyl-accepting transducer domain-containing protein</fullName>
    </recommendedName>
</protein>
<keyword evidence="4" id="KW-1133">Transmembrane helix</keyword>
<dbReference type="Proteomes" id="UP000189761">
    <property type="component" value="Unassembled WGS sequence"/>
</dbReference>
<organism evidence="6 7">
    <name type="scientific">Heyndrickxia oleronia</name>
    <dbReference type="NCBI Taxonomy" id="38875"/>
    <lineage>
        <taxon>Bacteria</taxon>
        <taxon>Bacillati</taxon>
        <taxon>Bacillota</taxon>
        <taxon>Bacilli</taxon>
        <taxon>Bacillales</taxon>
        <taxon>Bacillaceae</taxon>
        <taxon>Heyndrickxia</taxon>
    </lineage>
</organism>
<feature type="domain" description="Methyl-accepting transducer" evidence="5">
    <location>
        <begin position="134"/>
        <end position="391"/>
    </location>
</feature>
<keyword evidence="4" id="KW-0812">Transmembrane</keyword>
<dbReference type="RefSeq" id="WP_078109461.1">
    <property type="nucleotide sequence ID" value="NZ_CP065424.1"/>
</dbReference>
<dbReference type="SUPFAM" id="SSF58104">
    <property type="entry name" value="Methyl-accepting chemotaxis protein (MCP) signaling domain"/>
    <property type="match status" value="1"/>
</dbReference>
<dbReference type="Pfam" id="PF00015">
    <property type="entry name" value="MCPsignal"/>
    <property type="match status" value="1"/>
</dbReference>
<evidence type="ECO:0000256" key="1">
    <source>
        <dbReference type="ARBA" id="ARBA00023224"/>
    </source>
</evidence>
<dbReference type="GO" id="GO:0016020">
    <property type="term" value="C:membrane"/>
    <property type="evidence" value="ECO:0007669"/>
    <property type="project" value="InterPro"/>
</dbReference>
<dbReference type="PANTHER" id="PTHR32089:SF112">
    <property type="entry name" value="LYSOZYME-LIKE PROTEIN-RELATED"/>
    <property type="match status" value="1"/>
</dbReference>
<evidence type="ECO:0000256" key="2">
    <source>
        <dbReference type="PROSITE-ProRule" id="PRU00284"/>
    </source>
</evidence>
<gene>
    <name evidence="6" type="ORF">BWZ43_03420</name>
</gene>
<keyword evidence="1 2" id="KW-0807">Transducer</keyword>
<dbReference type="EMBL" id="MTLA01000037">
    <property type="protein sequence ID" value="OOP69746.1"/>
    <property type="molecule type" value="Genomic_DNA"/>
</dbReference>
<keyword evidence="3" id="KW-0175">Coiled coil</keyword>
<evidence type="ECO:0000256" key="4">
    <source>
        <dbReference type="SAM" id="Phobius"/>
    </source>
</evidence>
<feature type="coiled-coil region" evidence="3">
    <location>
        <begin position="338"/>
        <end position="365"/>
    </location>
</feature>
<dbReference type="PANTHER" id="PTHR32089">
    <property type="entry name" value="METHYL-ACCEPTING CHEMOTAXIS PROTEIN MCPB"/>
    <property type="match status" value="1"/>
</dbReference>
<evidence type="ECO:0000313" key="7">
    <source>
        <dbReference type="Proteomes" id="UP000189761"/>
    </source>
</evidence>
<dbReference type="GO" id="GO:0007165">
    <property type="term" value="P:signal transduction"/>
    <property type="evidence" value="ECO:0007669"/>
    <property type="project" value="UniProtKB-KW"/>
</dbReference>
<proteinExistence type="predicted"/>
<dbReference type="AlphaFoldDB" id="A0A8E2IAI1"/>
<reference evidence="6 7" key="1">
    <citation type="submission" date="2017-01" db="EMBL/GenBank/DDBJ databases">
        <title>Draft genome sequence of Bacillus oleronius.</title>
        <authorList>
            <person name="Allam M."/>
        </authorList>
    </citation>
    <scope>NUCLEOTIDE SEQUENCE [LARGE SCALE GENOMIC DNA]</scope>
    <source>
        <strain evidence="6 7">DSM 9356</strain>
    </source>
</reference>
<dbReference type="SMART" id="SM00283">
    <property type="entry name" value="MA"/>
    <property type="match status" value="1"/>
</dbReference>
<accession>A0A8E2IAI1</accession>
<dbReference type="PROSITE" id="PS50111">
    <property type="entry name" value="CHEMOTAXIS_TRANSDUC_2"/>
    <property type="match status" value="1"/>
</dbReference>
<keyword evidence="7" id="KW-1185">Reference proteome</keyword>